<proteinExistence type="predicted"/>
<evidence type="ECO:0000313" key="2">
    <source>
        <dbReference type="EMBL" id="EXX62539.1"/>
    </source>
</evidence>
<dbReference type="AlphaFoldDB" id="A0A015K509"/>
<accession>A0A015K509</accession>
<dbReference type="Pfam" id="PF07707">
    <property type="entry name" value="BACK"/>
    <property type="match status" value="1"/>
</dbReference>
<evidence type="ECO:0000259" key="1">
    <source>
        <dbReference type="Pfam" id="PF07707"/>
    </source>
</evidence>
<sequence length="61" mass="7477">MANFPEKIFKSLDFISLPEKSLIQLIKRDDLQMKEVEVWEYILKWVLHQIQHFFLILIFGR</sequence>
<dbReference type="OrthoDB" id="5948799at2759"/>
<reference evidence="2 3" key="1">
    <citation type="submission" date="2014-02" db="EMBL/GenBank/DDBJ databases">
        <title>Single nucleus genome sequencing reveals high similarity among nuclei of an endomycorrhizal fungus.</title>
        <authorList>
            <person name="Lin K."/>
            <person name="Geurts R."/>
            <person name="Zhang Z."/>
            <person name="Limpens E."/>
            <person name="Saunders D.G."/>
            <person name="Mu D."/>
            <person name="Pang E."/>
            <person name="Cao H."/>
            <person name="Cha H."/>
            <person name="Lin T."/>
            <person name="Zhou Q."/>
            <person name="Shang Y."/>
            <person name="Li Y."/>
            <person name="Ivanov S."/>
            <person name="Sharma T."/>
            <person name="Velzen R.V."/>
            <person name="Ruijter N.D."/>
            <person name="Aanen D.K."/>
            <person name="Win J."/>
            <person name="Kamoun S."/>
            <person name="Bisseling T."/>
            <person name="Huang S."/>
        </authorList>
    </citation>
    <scope>NUCLEOTIDE SEQUENCE [LARGE SCALE GENOMIC DNA]</scope>
    <source>
        <strain evidence="3">DAOM197198w</strain>
    </source>
</reference>
<dbReference type="EMBL" id="JEMT01024693">
    <property type="protein sequence ID" value="EXX62539.1"/>
    <property type="molecule type" value="Genomic_DNA"/>
</dbReference>
<keyword evidence="3" id="KW-1185">Reference proteome</keyword>
<gene>
    <name evidence="2" type="ORF">RirG_160940</name>
</gene>
<comment type="caution">
    <text evidence="2">The sequence shown here is derived from an EMBL/GenBank/DDBJ whole genome shotgun (WGS) entry which is preliminary data.</text>
</comment>
<evidence type="ECO:0000313" key="3">
    <source>
        <dbReference type="Proteomes" id="UP000022910"/>
    </source>
</evidence>
<protein>
    <recommendedName>
        <fullName evidence="1">BACK domain-containing protein</fullName>
    </recommendedName>
</protein>
<feature type="domain" description="BACK" evidence="1">
    <location>
        <begin position="6"/>
        <end position="51"/>
    </location>
</feature>
<dbReference type="Proteomes" id="UP000022910">
    <property type="component" value="Unassembled WGS sequence"/>
</dbReference>
<dbReference type="InterPro" id="IPR011705">
    <property type="entry name" value="BACK"/>
</dbReference>
<name>A0A015K509_RHIIW</name>
<organism evidence="2 3">
    <name type="scientific">Rhizophagus irregularis (strain DAOM 197198w)</name>
    <name type="common">Glomus intraradices</name>
    <dbReference type="NCBI Taxonomy" id="1432141"/>
    <lineage>
        <taxon>Eukaryota</taxon>
        <taxon>Fungi</taxon>
        <taxon>Fungi incertae sedis</taxon>
        <taxon>Mucoromycota</taxon>
        <taxon>Glomeromycotina</taxon>
        <taxon>Glomeromycetes</taxon>
        <taxon>Glomerales</taxon>
        <taxon>Glomeraceae</taxon>
        <taxon>Rhizophagus</taxon>
    </lineage>
</organism>
<dbReference type="Gene3D" id="1.25.40.420">
    <property type="match status" value="1"/>
</dbReference>
<dbReference type="HOGENOM" id="CLU_2923912_0_0_1"/>